<comment type="caution">
    <text evidence="3">The sequence shown here is derived from an EMBL/GenBank/DDBJ whole genome shotgun (WGS) entry which is preliminary data.</text>
</comment>
<dbReference type="InterPro" id="IPR050300">
    <property type="entry name" value="GDXG_lipolytic_enzyme"/>
</dbReference>
<name>A0A5M6CTJ5_9BACT</name>
<keyword evidence="1 3" id="KW-0378">Hydrolase</keyword>
<accession>A0A5M6CTJ5</accession>
<organism evidence="3 4">
    <name type="scientific">Roseiconus nitratireducens</name>
    <dbReference type="NCBI Taxonomy" id="2605748"/>
    <lineage>
        <taxon>Bacteria</taxon>
        <taxon>Pseudomonadati</taxon>
        <taxon>Planctomycetota</taxon>
        <taxon>Planctomycetia</taxon>
        <taxon>Pirellulales</taxon>
        <taxon>Pirellulaceae</taxon>
        <taxon>Roseiconus</taxon>
    </lineage>
</organism>
<dbReference type="PANTHER" id="PTHR48081:SF13">
    <property type="entry name" value="ALPHA_BETA HYDROLASE"/>
    <property type="match status" value="1"/>
</dbReference>
<dbReference type="RefSeq" id="WP_150079837.1">
    <property type="nucleotide sequence ID" value="NZ_VWOX01000031.1"/>
</dbReference>
<evidence type="ECO:0000259" key="2">
    <source>
        <dbReference type="Pfam" id="PF20434"/>
    </source>
</evidence>
<dbReference type="EMBL" id="VWOX01000031">
    <property type="protein sequence ID" value="KAA5538534.1"/>
    <property type="molecule type" value="Genomic_DNA"/>
</dbReference>
<proteinExistence type="predicted"/>
<dbReference type="GO" id="GO:0016787">
    <property type="term" value="F:hydrolase activity"/>
    <property type="evidence" value="ECO:0007669"/>
    <property type="project" value="UniProtKB-KW"/>
</dbReference>
<protein>
    <submittedName>
        <fullName evidence="3">Alpha/beta hydrolase</fullName>
    </submittedName>
</protein>
<dbReference type="Pfam" id="PF20434">
    <property type="entry name" value="BD-FAE"/>
    <property type="match status" value="1"/>
</dbReference>
<dbReference type="PANTHER" id="PTHR48081">
    <property type="entry name" value="AB HYDROLASE SUPERFAMILY PROTEIN C4A8.06C"/>
    <property type="match status" value="1"/>
</dbReference>
<dbReference type="InterPro" id="IPR029058">
    <property type="entry name" value="AB_hydrolase_fold"/>
</dbReference>
<evidence type="ECO:0000256" key="1">
    <source>
        <dbReference type="ARBA" id="ARBA00022801"/>
    </source>
</evidence>
<keyword evidence="4" id="KW-1185">Reference proteome</keyword>
<dbReference type="AlphaFoldDB" id="A0A5M6CTJ5"/>
<evidence type="ECO:0000313" key="4">
    <source>
        <dbReference type="Proteomes" id="UP000324479"/>
    </source>
</evidence>
<evidence type="ECO:0000313" key="3">
    <source>
        <dbReference type="EMBL" id="KAA5538534.1"/>
    </source>
</evidence>
<dbReference type="SUPFAM" id="SSF53474">
    <property type="entry name" value="alpha/beta-Hydrolases"/>
    <property type="match status" value="1"/>
</dbReference>
<dbReference type="InterPro" id="IPR049492">
    <property type="entry name" value="BD-FAE-like_dom"/>
</dbReference>
<sequence length="299" mass="32406">MWNITPWAFSAGIVLATLCGNGNAVGQTLAPTHRDVAYDDQDPSQKLDLYLAKSETPTPAMMFFHGGGWRAGSKDHVPNWLLRAVQQGQMSVIAVEYRFTDVAVHPAQVNDCIRAVQYVRENAEQWNIDPERIGATGGSAGGHLSLWVALHDDQADPSSDDPVKRQSSRVACAVGFAGPTDWSLLNELPHDHPAYRQLLGYEPGTPAEKMDPERKRSVSPISYVSADDPPVLMVHGDSDVIVPIEHSKRLLERLKAVGVPAELAVIEGGNHGVAGASDSVSVRASEFVREHLAEPAVTR</sequence>
<reference evidence="3 4" key="1">
    <citation type="submission" date="2019-08" db="EMBL/GenBank/DDBJ databases">
        <authorList>
            <person name="Dhanesh K."/>
            <person name="Kumar G."/>
            <person name="Sasikala C."/>
            <person name="Venkata Ramana C."/>
        </authorList>
    </citation>
    <scope>NUCLEOTIDE SEQUENCE [LARGE SCALE GENOMIC DNA]</scope>
    <source>
        <strain evidence="3 4">JC645</strain>
    </source>
</reference>
<dbReference type="Proteomes" id="UP000324479">
    <property type="component" value="Unassembled WGS sequence"/>
</dbReference>
<feature type="domain" description="BD-FAE-like" evidence="2">
    <location>
        <begin position="47"/>
        <end position="254"/>
    </location>
</feature>
<gene>
    <name evidence="3" type="ORF">FYK55_27525</name>
</gene>
<dbReference type="Gene3D" id="3.40.50.1820">
    <property type="entry name" value="alpha/beta hydrolase"/>
    <property type="match status" value="1"/>
</dbReference>